<dbReference type="PANTHER" id="PTHR33559">
    <property type="entry name" value="PROTEASOME ASSEMBLY CHAPERONE 4"/>
    <property type="match status" value="1"/>
</dbReference>
<gene>
    <name evidence="2" type="ORF">CSUI_009997</name>
</gene>
<name>A0A2C6KHQ8_9APIC</name>
<evidence type="ECO:0000256" key="1">
    <source>
        <dbReference type="SAM" id="MobiDB-lite"/>
    </source>
</evidence>
<dbReference type="AlphaFoldDB" id="A0A2C6KHQ8"/>
<dbReference type="OrthoDB" id="329172at2759"/>
<dbReference type="InterPro" id="IPR032157">
    <property type="entry name" value="PAC4"/>
</dbReference>
<proteinExistence type="predicted"/>
<dbReference type="PANTHER" id="PTHR33559:SF1">
    <property type="entry name" value="PROTEASOME ASSEMBLY CHAPERONE 4"/>
    <property type="match status" value="1"/>
</dbReference>
<sequence length="227" mass="23657">MACRWNRTADNSMDQRTPASTQMEGAPVVPADSPLAAGDPVVLSKQDCSSVEAGSRGSSAAAGPFHCNGAGVTGDLTLTSECGPFTVFRLLCTYMRTQVIRFLFIRMSQALWIWVGDQKELLADLEAAFPMGSRGGTQAAACTCLFSSNIEASSGALASKLAARFGQPVFLSVNVAGADGPLMIFIQQVLQDKISSILARGADNPTKLEAANARRAGGAHEEGAVAA</sequence>
<keyword evidence="3" id="KW-1185">Reference proteome</keyword>
<evidence type="ECO:0000313" key="2">
    <source>
        <dbReference type="EMBL" id="PHJ16188.1"/>
    </source>
</evidence>
<comment type="caution">
    <text evidence="2">The sequence shown here is derived from an EMBL/GenBank/DDBJ whole genome shotgun (WGS) entry which is preliminary data.</text>
</comment>
<dbReference type="Proteomes" id="UP000221165">
    <property type="component" value="Unassembled WGS sequence"/>
</dbReference>
<organism evidence="2 3">
    <name type="scientific">Cystoisospora suis</name>
    <dbReference type="NCBI Taxonomy" id="483139"/>
    <lineage>
        <taxon>Eukaryota</taxon>
        <taxon>Sar</taxon>
        <taxon>Alveolata</taxon>
        <taxon>Apicomplexa</taxon>
        <taxon>Conoidasida</taxon>
        <taxon>Coccidia</taxon>
        <taxon>Eucoccidiorida</taxon>
        <taxon>Eimeriorina</taxon>
        <taxon>Sarcocystidae</taxon>
        <taxon>Cystoisospora</taxon>
    </lineage>
</organism>
<accession>A0A2C6KHQ8</accession>
<evidence type="ECO:0008006" key="4">
    <source>
        <dbReference type="Google" id="ProtNLM"/>
    </source>
</evidence>
<feature type="compositionally biased region" description="Polar residues" evidence="1">
    <location>
        <begin position="8"/>
        <end position="23"/>
    </location>
</feature>
<feature type="region of interest" description="Disordered" evidence="1">
    <location>
        <begin position="1"/>
        <end position="31"/>
    </location>
</feature>
<dbReference type="EMBL" id="MIGC01006505">
    <property type="protein sequence ID" value="PHJ16188.1"/>
    <property type="molecule type" value="Genomic_DNA"/>
</dbReference>
<dbReference type="GO" id="GO:0043248">
    <property type="term" value="P:proteasome assembly"/>
    <property type="evidence" value="ECO:0007669"/>
    <property type="project" value="InterPro"/>
</dbReference>
<dbReference type="VEuPathDB" id="ToxoDB:CSUI_009997"/>
<dbReference type="Pfam" id="PF16093">
    <property type="entry name" value="PAC4"/>
    <property type="match status" value="1"/>
</dbReference>
<protein>
    <recommendedName>
        <fullName evidence="4">Proteasome assembly chaperone 4</fullName>
    </recommendedName>
</protein>
<evidence type="ECO:0000313" key="3">
    <source>
        <dbReference type="Proteomes" id="UP000221165"/>
    </source>
</evidence>
<reference evidence="2 3" key="1">
    <citation type="journal article" date="2017" name="Int. J. Parasitol.">
        <title>The genome of the protozoan parasite Cystoisospora suis and a reverse vaccinology approach to identify vaccine candidates.</title>
        <authorList>
            <person name="Palmieri N."/>
            <person name="Shrestha A."/>
            <person name="Ruttkowski B."/>
            <person name="Beck T."/>
            <person name="Vogl C."/>
            <person name="Tomley F."/>
            <person name="Blake D.P."/>
            <person name="Joachim A."/>
        </authorList>
    </citation>
    <scope>NUCLEOTIDE SEQUENCE [LARGE SCALE GENOMIC DNA]</scope>
    <source>
        <strain evidence="2 3">Wien I</strain>
    </source>
</reference>
<dbReference type="GeneID" id="94433315"/>
<dbReference type="RefSeq" id="XP_067917918.1">
    <property type="nucleotide sequence ID" value="XM_068070104.1"/>
</dbReference>